<dbReference type="GO" id="GO:0008235">
    <property type="term" value="F:metalloexopeptidase activity"/>
    <property type="evidence" value="ECO:0007669"/>
    <property type="project" value="InterPro"/>
</dbReference>
<evidence type="ECO:0000313" key="5">
    <source>
        <dbReference type="Proteomes" id="UP001186944"/>
    </source>
</evidence>
<comment type="similarity">
    <text evidence="2">Belongs to the peptidase M28 family. M28B subfamily.</text>
</comment>
<sequence>MRPIPNRCYSSNSEKSCSITFAFQANGTNVIGILKGDKYGSEDDIIYGVGTHYDTVRTTKGVDDNGSGMTIMLDVAKGIVRWGKRKYTIMFVAFDFEESDSEAGAACTEILCGSGKFVNEWIPNFKTNIHGGQPDFGGFYIMDTMMNFNNTDYSQDLPLGFDLV</sequence>
<dbReference type="Gene3D" id="3.40.630.10">
    <property type="entry name" value="Zn peptidases"/>
    <property type="match status" value="1"/>
</dbReference>
<dbReference type="SUPFAM" id="SSF53187">
    <property type="entry name" value="Zn-dependent exopeptidases"/>
    <property type="match status" value="1"/>
</dbReference>
<evidence type="ECO:0000259" key="3">
    <source>
        <dbReference type="Pfam" id="PF04389"/>
    </source>
</evidence>
<comment type="cofactor">
    <cofactor evidence="1">
        <name>Zn(2+)</name>
        <dbReference type="ChEBI" id="CHEBI:29105"/>
    </cofactor>
</comment>
<accession>A0AA89BK70</accession>
<name>A0AA89BK70_PINIB</name>
<evidence type="ECO:0000313" key="4">
    <source>
        <dbReference type="EMBL" id="KAK3084082.1"/>
    </source>
</evidence>
<proteinExistence type="inferred from homology"/>
<gene>
    <name evidence="4" type="ORF">FSP39_007840</name>
</gene>
<dbReference type="PANTHER" id="PTHR12147">
    <property type="entry name" value="METALLOPEPTIDASE M28 FAMILY MEMBER"/>
    <property type="match status" value="1"/>
</dbReference>
<dbReference type="Pfam" id="PF04389">
    <property type="entry name" value="Peptidase_M28"/>
    <property type="match status" value="1"/>
</dbReference>
<feature type="domain" description="Peptidase M28" evidence="3">
    <location>
        <begin position="29"/>
        <end position="128"/>
    </location>
</feature>
<dbReference type="EMBL" id="VSWD01000013">
    <property type="protein sequence ID" value="KAK3084082.1"/>
    <property type="molecule type" value="Genomic_DNA"/>
</dbReference>
<dbReference type="PANTHER" id="PTHR12147:SF26">
    <property type="entry name" value="PEPTIDASE M28 DOMAIN-CONTAINING PROTEIN"/>
    <property type="match status" value="1"/>
</dbReference>
<dbReference type="AlphaFoldDB" id="A0AA89BK70"/>
<keyword evidence="5" id="KW-1185">Reference proteome</keyword>
<organism evidence="4 5">
    <name type="scientific">Pinctada imbricata</name>
    <name type="common">Atlantic pearl-oyster</name>
    <name type="synonym">Pinctada martensii</name>
    <dbReference type="NCBI Taxonomy" id="66713"/>
    <lineage>
        <taxon>Eukaryota</taxon>
        <taxon>Metazoa</taxon>
        <taxon>Spiralia</taxon>
        <taxon>Lophotrochozoa</taxon>
        <taxon>Mollusca</taxon>
        <taxon>Bivalvia</taxon>
        <taxon>Autobranchia</taxon>
        <taxon>Pteriomorphia</taxon>
        <taxon>Pterioida</taxon>
        <taxon>Pterioidea</taxon>
        <taxon>Pteriidae</taxon>
        <taxon>Pinctada</taxon>
    </lineage>
</organism>
<dbReference type="InterPro" id="IPR007484">
    <property type="entry name" value="Peptidase_M28"/>
</dbReference>
<dbReference type="GO" id="GO:0006508">
    <property type="term" value="P:proteolysis"/>
    <property type="evidence" value="ECO:0007669"/>
    <property type="project" value="InterPro"/>
</dbReference>
<reference evidence="4" key="1">
    <citation type="submission" date="2019-08" db="EMBL/GenBank/DDBJ databases">
        <title>The improved chromosome-level genome for the pearl oyster Pinctada fucata martensii using PacBio sequencing and Hi-C.</title>
        <authorList>
            <person name="Zheng Z."/>
        </authorList>
    </citation>
    <scope>NUCLEOTIDE SEQUENCE</scope>
    <source>
        <strain evidence="4">ZZ-2019</strain>
        <tissue evidence="4">Adductor muscle</tissue>
    </source>
</reference>
<dbReference type="Proteomes" id="UP001186944">
    <property type="component" value="Unassembled WGS sequence"/>
</dbReference>
<protein>
    <recommendedName>
        <fullName evidence="3">Peptidase M28 domain-containing protein</fullName>
    </recommendedName>
</protein>
<evidence type="ECO:0000256" key="2">
    <source>
        <dbReference type="ARBA" id="ARBA00005634"/>
    </source>
</evidence>
<dbReference type="InterPro" id="IPR045175">
    <property type="entry name" value="M28_fam"/>
</dbReference>
<evidence type="ECO:0000256" key="1">
    <source>
        <dbReference type="ARBA" id="ARBA00001947"/>
    </source>
</evidence>
<comment type="caution">
    <text evidence="4">The sequence shown here is derived from an EMBL/GenBank/DDBJ whole genome shotgun (WGS) entry which is preliminary data.</text>
</comment>